<dbReference type="AlphaFoldDB" id="A0AAN9FT98"/>
<evidence type="ECO:0000313" key="2">
    <source>
        <dbReference type="Proteomes" id="UP001359559"/>
    </source>
</evidence>
<comment type="caution">
    <text evidence="1">The sequence shown here is derived from an EMBL/GenBank/DDBJ whole genome shotgun (WGS) entry which is preliminary data.</text>
</comment>
<evidence type="ECO:0000313" key="1">
    <source>
        <dbReference type="EMBL" id="KAK7278713.1"/>
    </source>
</evidence>
<accession>A0AAN9FT98</accession>
<protein>
    <submittedName>
        <fullName evidence="1">Uncharacterized protein</fullName>
    </submittedName>
</protein>
<sequence length="87" mass="9595">MFKMLKRMERLEDGEYFLDEEDVQCQIDSDRSNINCGGDSDSGALLNDVCGSGSRGEFFLNGDCVYGSTDFDLPQDLPQEGLGVESL</sequence>
<name>A0AAN9FT98_CLITE</name>
<reference evidence="1 2" key="1">
    <citation type="submission" date="2024-01" db="EMBL/GenBank/DDBJ databases">
        <title>The genomes of 5 underutilized Papilionoideae crops provide insights into root nodulation and disease resistance.</title>
        <authorList>
            <person name="Yuan L."/>
        </authorList>
    </citation>
    <scope>NUCLEOTIDE SEQUENCE [LARGE SCALE GENOMIC DNA]</scope>
    <source>
        <strain evidence="1">LY-2023</strain>
        <tissue evidence="1">Leaf</tissue>
    </source>
</reference>
<organism evidence="1 2">
    <name type="scientific">Clitoria ternatea</name>
    <name type="common">Butterfly pea</name>
    <dbReference type="NCBI Taxonomy" id="43366"/>
    <lineage>
        <taxon>Eukaryota</taxon>
        <taxon>Viridiplantae</taxon>
        <taxon>Streptophyta</taxon>
        <taxon>Embryophyta</taxon>
        <taxon>Tracheophyta</taxon>
        <taxon>Spermatophyta</taxon>
        <taxon>Magnoliopsida</taxon>
        <taxon>eudicotyledons</taxon>
        <taxon>Gunneridae</taxon>
        <taxon>Pentapetalae</taxon>
        <taxon>rosids</taxon>
        <taxon>fabids</taxon>
        <taxon>Fabales</taxon>
        <taxon>Fabaceae</taxon>
        <taxon>Papilionoideae</taxon>
        <taxon>50 kb inversion clade</taxon>
        <taxon>NPAAA clade</taxon>
        <taxon>indigoferoid/millettioid clade</taxon>
        <taxon>Phaseoleae</taxon>
        <taxon>Clitoria</taxon>
    </lineage>
</organism>
<dbReference type="Proteomes" id="UP001359559">
    <property type="component" value="Unassembled WGS sequence"/>
</dbReference>
<dbReference type="EMBL" id="JAYKXN010000006">
    <property type="protein sequence ID" value="KAK7278713.1"/>
    <property type="molecule type" value="Genomic_DNA"/>
</dbReference>
<proteinExistence type="predicted"/>
<gene>
    <name evidence="1" type="ORF">RJT34_23749</name>
</gene>
<keyword evidence="2" id="KW-1185">Reference proteome</keyword>